<accession>A0A0F8WHI5</accession>
<dbReference type="AlphaFoldDB" id="A0A0F8WHI5"/>
<reference evidence="2" key="1">
    <citation type="journal article" date="2015" name="Nature">
        <title>Complex archaea that bridge the gap between prokaryotes and eukaryotes.</title>
        <authorList>
            <person name="Spang A."/>
            <person name="Saw J.H."/>
            <person name="Jorgensen S.L."/>
            <person name="Zaremba-Niedzwiedzka K."/>
            <person name="Martijn J."/>
            <person name="Lind A.E."/>
            <person name="van Eijk R."/>
            <person name="Schleper C."/>
            <person name="Guy L."/>
            <person name="Ettema T.J."/>
        </authorList>
    </citation>
    <scope>NUCLEOTIDE SEQUENCE</scope>
</reference>
<sequence length="104" mass="11211">MKTSSAERDYHKRRAIALAKYNDERPEGTPRARTLRDAGLSLAVNGGAKPKALVESANQTVARAKKVGLKIHEEVPKAKPKRKSRAKAKDGPLGQKNGQPSEGA</sequence>
<organism evidence="2">
    <name type="scientific">marine sediment metagenome</name>
    <dbReference type="NCBI Taxonomy" id="412755"/>
    <lineage>
        <taxon>unclassified sequences</taxon>
        <taxon>metagenomes</taxon>
        <taxon>ecological metagenomes</taxon>
    </lineage>
</organism>
<name>A0A0F8WHI5_9ZZZZ</name>
<proteinExistence type="predicted"/>
<dbReference type="EMBL" id="LAZR01069476">
    <property type="protein sequence ID" value="KKK47635.1"/>
    <property type="molecule type" value="Genomic_DNA"/>
</dbReference>
<comment type="caution">
    <text evidence="2">The sequence shown here is derived from an EMBL/GenBank/DDBJ whole genome shotgun (WGS) entry which is preliminary data.</text>
</comment>
<protein>
    <submittedName>
        <fullName evidence="2">Uncharacterized protein</fullName>
    </submittedName>
</protein>
<gene>
    <name evidence="2" type="ORF">LCGC14_3153200</name>
</gene>
<evidence type="ECO:0000256" key="1">
    <source>
        <dbReference type="SAM" id="MobiDB-lite"/>
    </source>
</evidence>
<feature type="region of interest" description="Disordered" evidence="1">
    <location>
        <begin position="71"/>
        <end position="104"/>
    </location>
</feature>
<evidence type="ECO:0000313" key="2">
    <source>
        <dbReference type="EMBL" id="KKK47635.1"/>
    </source>
</evidence>